<dbReference type="STRING" id="1527607.SAMN05428957_102455"/>
<feature type="domain" description="GGDEF" evidence="4">
    <location>
        <begin position="250"/>
        <end position="384"/>
    </location>
</feature>
<dbReference type="CDD" id="cd01949">
    <property type="entry name" value="GGDEF"/>
    <property type="match status" value="1"/>
</dbReference>
<reference evidence="6" key="1">
    <citation type="submission" date="2016-10" db="EMBL/GenBank/DDBJ databases">
        <authorList>
            <person name="Varghese N."/>
            <person name="Submissions S."/>
        </authorList>
    </citation>
    <scope>NUCLEOTIDE SEQUENCE [LARGE SCALE GENOMIC DNA]</scope>
    <source>
        <strain evidence="6">EPL6</strain>
    </source>
</reference>
<dbReference type="SUPFAM" id="SSF55073">
    <property type="entry name" value="Nucleotide cyclase"/>
    <property type="match status" value="1"/>
</dbReference>
<keyword evidence="3" id="KW-0812">Transmembrane</keyword>
<keyword evidence="3" id="KW-1133">Transmembrane helix</keyword>
<dbReference type="InterPro" id="IPR029787">
    <property type="entry name" value="Nucleotide_cyclase"/>
</dbReference>
<dbReference type="GO" id="GO:1902201">
    <property type="term" value="P:negative regulation of bacterial-type flagellum-dependent cell motility"/>
    <property type="evidence" value="ECO:0007669"/>
    <property type="project" value="TreeGrafter"/>
</dbReference>
<evidence type="ECO:0000256" key="2">
    <source>
        <dbReference type="ARBA" id="ARBA00034247"/>
    </source>
</evidence>
<evidence type="ECO:0000259" key="4">
    <source>
        <dbReference type="PROSITE" id="PS50887"/>
    </source>
</evidence>
<feature type="transmembrane region" description="Helical" evidence="3">
    <location>
        <begin position="93"/>
        <end position="111"/>
    </location>
</feature>
<feature type="transmembrane region" description="Helical" evidence="3">
    <location>
        <begin position="35"/>
        <end position="55"/>
    </location>
</feature>
<feature type="transmembrane region" description="Helical" evidence="3">
    <location>
        <begin position="61"/>
        <end position="81"/>
    </location>
</feature>
<evidence type="ECO:0000313" key="5">
    <source>
        <dbReference type="EMBL" id="SDM12542.1"/>
    </source>
</evidence>
<keyword evidence="3" id="KW-0472">Membrane</keyword>
<name>A0A1G9QND6_9BURK</name>
<gene>
    <name evidence="5" type="ORF">SAMN05428957_102455</name>
</gene>
<protein>
    <recommendedName>
        <fullName evidence="1">diguanylate cyclase</fullName>
        <ecNumber evidence="1">2.7.7.65</ecNumber>
    </recommendedName>
</protein>
<dbReference type="NCBIfam" id="TIGR00254">
    <property type="entry name" value="GGDEF"/>
    <property type="match status" value="1"/>
</dbReference>
<keyword evidence="6" id="KW-1185">Reference proteome</keyword>
<dbReference type="Pfam" id="PF00990">
    <property type="entry name" value="GGDEF"/>
    <property type="match status" value="1"/>
</dbReference>
<feature type="transmembrane region" description="Helical" evidence="3">
    <location>
        <begin position="6"/>
        <end position="28"/>
    </location>
</feature>
<dbReference type="GO" id="GO:0005886">
    <property type="term" value="C:plasma membrane"/>
    <property type="evidence" value="ECO:0007669"/>
    <property type="project" value="TreeGrafter"/>
</dbReference>
<accession>A0A1G9QND6</accession>
<sequence>MLPALDVATMLLMTAVASFAMAGALAAVRPEQREGIGLWALALVLHGTCYVLYALRGQVPAWASVVLANALLSGSFALILGAIEQFHGRPAPWWRMVLPVAVLTLLFALYIDRFTTRVGMLGVVLSLQLLLMLWALWRPAPPAQVRGAWLLTAGLGLQVLLLTSRGWLVATGRVGVEQLMQASALQAVSFVAAFVVVILASLGFILMAKDRSDAAHRHLAAHDALTGLANRRALMLMLERGVAHATRTQQECALLLLDIDHFKAINDTHGHLGGDQVLRHVAEVLRTRVHAQDFVGRYGGEEFMVLLPGTGREGALQLAETLRQAVADSACPLPGGAIATTISIGVCAGAAGLRGSAPALVQCADQALYAAKAAGRNRVEYRQG</sequence>
<organism evidence="5 6">
    <name type="scientific">Oryzisolibacter propanilivorax</name>
    <dbReference type="NCBI Taxonomy" id="1527607"/>
    <lineage>
        <taxon>Bacteria</taxon>
        <taxon>Pseudomonadati</taxon>
        <taxon>Pseudomonadota</taxon>
        <taxon>Betaproteobacteria</taxon>
        <taxon>Burkholderiales</taxon>
        <taxon>Comamonadaceae</taxon>
        <taxon>Oryzisolibacter</taxon>
    </lineage>
</organism>
<dbReference type="FunFam" id="3.30.70.270:FF:000001">
    <property type="entry name" value="Diguanylate cyclase domain protein"/>
    <property type="match status" value="1"/>
</dbReference>
<feature type="transmembrane region" description="Helical" evidence="3">
    <location>
        <begin position="188"/>
        <end position="208"/>
    </location>
</feature>
<evidence type="ECO:0000256" key="1">
    <source>
        <dbReference type="ARBA" id="ARBA00012528"/>
    </source>
</evidence>
<dbReference type="PANTHER" id="PTHR45138:SF9">
    <property type="entry name" value="DIGUANYLATE CYCLASE DGCM-RELATED"/>
    <property type="match status" value="1"/>
</dbReference>
<proteinExistence type="predicted"/>
<evidence type="ECO:0000256" key="3">
    <source>
        <dbReference type="SAM" id="Phobius"/>
    </source>
</evidence>
<dbReference type="OrthoDB" id="9813903at2"/>
<dbReference type="SMART" id="SM00267">
    <property type="entry name" value="GGDEF"/>
    <property type="match status" value="1"/>
</dbReference>
<dbReference type="EMBL" id="FNHP01000002">
    <property type="protein sequence ID" value="SDM12542.1"/>
    <property type="molecule type" value="Genomic_DNA"/>
</dbReference>
<feature type="transmembrane region" description="Helical" evidence="3">
    <location>
        <begin position="149"/>
        <end position="168"/>
    </location>
</feature>
<dbReference type="InterPro" id="IPR000160">
    <property type="entry name" value="GGDEF_dom"/>
</dbReference>
<dbReference type="InterPro" id="IPR050469">
    <property type="entry name" value="Diguanylate_Cyclase"/>
</dbReference>
<dbReference type="EC" id="2.7.7.65" evidence="1"/>
<dbReference type="InterPro" id="IPR043128">
    <property type="entry name" value="Rev_trsase/Diguanyl_cyclase"/>
</dbReference>
<dbReference type="Gene3D" id="3.30.70.270">
    <property type="match status" value="1"/>
</dbReference>
<dbReference type="GO" id="GO:0052621">
    <property type="term" value="F:diguanylate cyclase activity"/>
    <property type="evidence" value="ECO:0007669"/>
    <property type="project" value="UniProtKB-EC"/>
</dbReference>
<dbReference type="Proteomes" id="UP000198552">
    <property type="component" value="Unassembled WGS sequence"/>
</dbReference>
<dbReference type="PROSITE" id="PS50887">
    <property type="entry name" value="GGDEF"/>
    <property type="match status" value="1"/>
</dbReference>
<evidence type="ECO:0000313" key="6">
    <source>
        <dbReference type="Proteomes" id="UP000198552"/>
    </source>
</evidence>
<dbReference type="GO" id="GO:0043709">
    <property type="term" value="P:cell adhesion involved in single-species biofilm formation"/>
    <property type="evidence" value="ECO:0007669"/>
    <property type="project" value="TreeGrafter"/>
</dbReference>
<dbReference type="AlphaFoldDB" id="A0A1G9QND6"/>
<dbReference type="RefSeq" id="WP_091567300.1">
    <property type="nucleotide sequence ID" value="NZ_FNHP01000002.1"/>
</dbReference>
<feature type="transmembrane region" description="Helical" evidence="3">
    <location>
        <begin position="117"/>
        <end position="137"/>
    </location>
</feature>
<dbReference type="PANTHER" id="PTHR45138">
    <property type="entry name" value="REGULATORY COMPONENTS OF SENSORY TRANSDUCTION SYSTEM"/>
    <property type="match status" value="1"/>
</dbReference>
<comment type="catalytic activity">
    <reaction evidence="2">
        <text>2 GTP = 3',3'-c-di-GMP + 2 diphosphate</text>
        <dbReference type="Rhea" id="RHEA:24898"/>
        <dbReference type="ChEBI" id="CHEBI:33019"/>
        <dbReference type="ChEBI" id="CHEBI:37565"/>
        <dbReference type="ChEBI" id="CHEBI:58805"/>
        <dbReference type="EC" id="2.7.7.65"/>
    </reaction>
</comment>